<organism evidence="1 2">
    <name type="scientific">Scutellospora calospora</name>
    <dbReference type="NCBI Taxonomy" id="85575"/>
    <lineage>
        <taxon>Eukaryota</taxon>
        <taxon>Fungi</taxon>
        <taxon>Fungi incertae sedis</taxon>
        <taxon>Mucoromycota</taxon>
        <taxon>Glomeromycotina</taxon>
        <taxon>Glomeromycetes</taxon>
        <taxon>Diversisporales</taxon>
        <taxon>Gigasporaceae</taxon>
        <taxon>Scutellospora</taxon>
    </lineage>
</organism>
<evidence type="ECO:0000313" key="2">
    <source>
        <dbReference type="Proteomes" id="UP000789860"/>
    </source>
</evidence>
<gene>
    <name evidence="1" type="ORF">SCALOS_LOCUS2565</name>
</gene>
<accession>A0ACA9KNI8</accession>
<proteinExistence type="predicted"/>
<reference evidence="1" key="1">
    <citation type="submission" date="2021-06" db="EMBL/GenBank/DDBJ databases">
        <authorList>
            <person name="Kallberg Y."/>
            <person name="Tangrot J."/>
            <person name="Rosling A."/>
        </authorList>
    </citation>
    <scope>NUCLEOTIDE SEQUENCE</scope>
    <source>
        <strain evidence="1">AU212A</strain>
    </source>
</reference>
<keyword evidence="2" id="KW-1185">Reference proteome</keyword>
<sequence length="113" mass="13535">MQLGRLTPKWFEEFKKNWNQLVTKLISNNTEERYIIDLDCWVYYPFLIWNSSKPNNILLRPNFDSKIQSKIVFIANGDNETIDPELNQQYKAKVDELKYLVNHLKEELSINNI</sequence>
<dbReference type="Proteomes" id="UP000789860">
    <property type="component" value="Unassembled WGS sequence"/>
</dbReference>
<protein>
    <submittedName>
        <fullName evidence="1">11819_t:CDS:1</fullName>
    </submittedName>
</protein>
<comment type="caution">
    <text evidence="1">The sequence shown here is derived from an EMBL/GenBank/DDBJ whole genome shotgun (WGS) entry which is preliminary data.</text>
</comment>
<dbReference type="EMBL" id="CAJVPM010002329">
    <property type="protein sequence ID" value="CAG8484374.1"/>
    <property type="molecule type" value="Genomic_DNA"/>
</dbReference>
<name>A0ACA9KNI8_9GLOM</name>
<evidence type="ECO:0000313" key="1">
    <source>
        <dbReference type="EMBL" id="CAG8484374.1"/>
    </source>
</evidence>